<name>A0A1H0F8E9_9ACTO</name>
<dbReference type="Proteomes" id="UP000198541">
    <property type="component" value="Unassembled WGS sequence"/>
</dbReference>
<dbReference type="RefSeq" id="WP_143013772.1">
    <property type="nucleotide sequence ID" value="NZ_FNIM01000023.1"/>
</dbReference>
<dbReference type="PROSITE" id="PS51318">
    <property type="entry name" value="TAT"/>
    <property type="match status" value="1"/>
</dbReference>
<dbReference type="EMBL" id="FNIM01000023">
    <property type="protein sequence ID" value="SDN90860.1"/>
    <property type="molecule type" value="Genomic_DNA"/>
</dbReference>
<organism evidence="1 2">
    <name type="scientific">Actinomyces ruminicola</name>
    <dbReference type="NCBI Taxonomy" id="332524"/>
    <lineage>
        <taxon>Bacteria</taxon>
        <taxon>Bacillati</taxon>
        <taxon>Actinomycetota</taxon>
        <taxon>Actinomycetes</taxon>
        <taxon>Actinomycetales</taxon>
        <taxon>Actinomycetaceae</taxon>
        <taxon>Actinomyces</taxon>
    </lineage>
</organism>
<gene>
    <name evidence="1" type="ORF">SAMN05216355_12326</name>
</gene>
<dbReference type="InterPro" id="IPR006311">
    <property type="entry name" value="TAT_signal"/>
</dbReference>
<protein>
    <submittedName>
        <fullName evidence="1">Uncharacterized protein</fullName>
    </submittedName>
</protein>
<sequence length="342" mass="36138">MTSQTTPPPTDSTPSARPGLTRRKVITGLSVAALVAGVGARIWVRTPTPEPDWAPFADYFTGRAPVMSEPNVDAEHVSTKSWGMRTFLTLEENTSIDDAVALIQSAYTDLAANVEGLDHATLIIGWNGTGPAGEDLYTAVDVDLTRPRSELDFQCDRLRIAAGLNQGSIGTVRIPLETDEPISIGHIEADSLPADAVLAPPAASDGTALTYEDRLEIGTTSLTISATSDVDLADVPLDAVLAALPGGTEDPSREPIVTLDAVGPGYADGLPAINIYEQDLTLDEAEPILRALDGAAGPHAIRIQVTSPQDTEMRFLLTDGALTADPSWHVAEEEMADLLGRL</sequence>
<evidence type="ECO:0000313" key="1">
    <source>
        <dbReference type="EMBL" id="SDN90860.1"/>
    </source>
</evidence>
<evidence type="ECO:0000313" key="2">
    <source>
        <dbReference type="Proteomes" id="UP000198541"/>
    </source>
</evidence>
<reference evidence="2" key="1">
    <citation type="submission" date="2016-10" db="EMBL/GenBank/DDBJ databases">
        <authorList>
            <person name="Varghese N."/>
            <person name="Submissions S."/>
        </authorList>
    </citation>
    <scope>NUCLEOTIDE SEQUENCE [LARGE SCALE GENOMIC DNA]</scope>
    <source>
        <strain evidence="2">DSM 27982</strain>
    </source>
</reference>
<accession>A0A1H0F8E9</accession>
<proteinExistence type="predicted"/>
<dbReference type="AlphaFoldDB" id="A0A1H0F8E9"/>
<keyword evidence="2" id="KW-1185">Reference proteome</keyword>